<gene>
    <name evidence="4" type="ORF">FHX72_003388</name>
</gene>
<name>A0A7W4YHK1_9MICO</name>
<proteinExistence type="predicted"/>
<dbReference type="EMBL" id="JACHWJ010000005">
    <property type="protein sequence ID" value="MBB2959236.1"/>
    <property type="molecule type" value="Genomic_DNA"/>
</dbReference>
<dbReference type="InterPro" id="IPR058488">
    <property type="entry name" value="DUF8175"/>
</dbReference>
<organism evidence="4 5">
    <name type="scientific">Pseudoclavibacter helvolus</name>
    <dbReference type="NCBI Taxonomy" id="255205"/>
    <lineage>
        <taxon>Bacteria</taxon>
        <taxon>Bacillati</taxon>
        <taxon>Actinomycetota</taxon>
        <taxon>Actinomycetes</taxon>
        <taxon>Micrococcales</taxon>
        <taxon>Microbacteriaceae</taxon>
        <taxon>Pseudoclavibacter</taxon>
    </lineage>
</organism>
<feature type="domain" description="DUF8175" evidence="3">
    <location>
        <begin position="99"/>
        <end position="258"/>
    </location>
</feature>
<dbReference type="AlphaFoldDB" id="A0A7W4YHK1"/>
<evidence type="ECO:0000259" key="3">
    <source>
        <dbReference type="Pfam" id="PF26526"/>
    </source>
</evidence>
<evidence type="ECO:0000256" key="1">
    <source>
        <dbReference type="SAM" id="MobiDB-lite"/>
    </source>
</evidence>
<keyword evidence="2" id="KW-1133">Transmembrane helix</keyword>
<dbReference type="RefSeq" id="WP_068493854.1">
    <property type="nucleotide sequence ID" value="NZ_CZJY01000053.1"/>
</dbReference>
<dbReference type="OrthoDB" id="4428031at2"/>
<keyword evidence="2" id="KW-0812">Transmembrane</keyword>
<dbReference type="Proteomes" id="UP000545286">
    <property type="component" value="Unassembled WGS sequence"/>
</dbReference>
<dbReference type="Pfam" id="PF26526">
    <property type="entry name" value="DUF8175"/>
    <property type="match status" value="1"/>
</dbReference>
<evidence type="ECO:0000256" key="2">
    <source>
        <dbReference type="SAM" id="Phobius"/>
    </source>
</evidence>
<keyword evidence="2" id="KW-0472">Membrane</keyword>
<evidence type="ECO:0000313" key="5">
    <source>
        <dbReference type="Proteomes" id="UP000545286"/>
    </source>
</evidence>
<feature type="transmembrane region" description="Helical" evidence="2">
    <location>
        <begin position="16"/>
        <end position="39"/>
    </location>
</feature>
<reference evidence="4 5" key="1">
    <citation type="submission" date="2020-08" db="EMBL/GenBank/DDBJ databases">
        <title>Sequencing the genomes of 1000 actinobacteria strains.</title>
        <authorList>
            <person name="Klenk H.-P."/>
        </authorList>
    </citation>
    <scope>NUCLEOTIDE SEQUENCE [LARGE SCALE GENOMIC DNA]</scope>
    <source>
        <strain evidence="4 5">DSM 20419</strain>
    </source>
</reference>
<keyword evidence="5" id="KW-1185">Reference proteome</keyword>
<protein>
    <recommendedName>
        <fullName evidence="3">DUF8175 domain-containing protein</fullName>
    </recommendedName>
</protein>
<evidence type="ECO:0000313" key="4">
    <source>
        <dbReference type="EMBL" id="MBB2959236.1"/>
    </source>
</evidence>
<feature type="region of interest" description="Disordered" evidence="1">
    <location>
        <begin position="47"/>
        <end position="93"/>
    </location>
</feature>
<comment type="caution">
    <text evidence="4">The sequence shown here is derived from an EMBL/GenBank/DDBJ whole genome shotgun (WGS) entry which is preliminary data.</text>
</comment>
<sequence length="261" mass="26859">MSSLRGSGAPFERPGFVAASLGVALLVVAGIVISILVAVDGDTPSSVDAGDQLPTPAPATASPGGPVPVGEEAPPPVSLSSCGLSEPAPDSAADPSRWLLAIAPETSWRDVDVNLAPSAQEVGPGAMHEAGFAYCFQRSPEGALLAAANFLVQSNTPGLRAPLLEYALAPGSHRDVLLSDADSAGAVVRLQIVGYRMLAFDGETARVDVAQRVTVEGATNFIAAVVDLEWVDGDWRIPTDGPHPVRMQALSDVGGYTRWSA</sequence>
<accession>A0A7W4YHK1</accession>
<feature type="compositionally biased region" description="Low complexity" evidence="1">
    <location>
        <begin position="58"/>
        <end position="72"/>
    </location>
</feature>